<organism evidence="2 3">
    <name type="scientific">Chaetomium globosum (strain ATCC 6205 / CBS 148.51 / DSM 1962 / NBRC 6347 / NRRL 1970)</name>
    <name type="common">Soil fungus</name>
    <dbReference type="NCBI Taxonomy" id="306901"/>
    <lineage>
        <taxon>Eukaryota</taxon>
        <taxon>Fungi</taxon>
        <taxon>Dikarya</taxon>
        <taxon>Ascomycota</taxon>
        <taxon>Pezizomycotina</taxon>
        <taxon>Sordariomycetes</taxon>
        <taxon>Sordariomycetidae</taxon>
        <taxon>Sordariales</taxon>
        <taxon>Chaetomiaceae</taxon>
        <taxon>Chaetomium</taxon>
    </lineage>
</organism>
<evidence type="ECO:0000313" key="3">
    <source>
        <dbReference type="Proteomes" id="UP000001056"/>
    </source>
</evidence>
<proteinExistence type="predicted"/>
<evidence type="ECO:0000256" key="1">
    <source>
        <dbReference type="SAM" id="MobiDB-lite"/>
    </source>
</evidence>
<evidence type="ECO:0000313" key="2">
    <source>
        <dbReference type="EMBL" id="EAQ83236.1"/>
    </source>
</evidence>
<dbReference type="RefSeq" id="XP_001227567.1">
    <property type="nucleotide sequence ID" value="XM_001227566.1"/>
</dbReference>
<gene>
    <name evidence="2" type="ORF">CHGG_09640</name>
</gene>
<dbReference type="VEuPathDB" id="FungiDB:CHGG_09640"/>
<reference evidence="3" key="1">
    <citation type="journal article" date="2015" name="Genome Announc.">
        <title>Draft genome sequence of the cellulolytic fungus Chaetomium globosum.</title>
        <authorList>
            <person name="Cuomo C.A."/>
            <person name="Untereiner W.A."/>
            <person name="Ma L.-J."/>
            <person name="Grabherr M."/>
            <person name="Birren B.W."/>
        </authorList>
    </citation>
    <scope>NUCLEOTIDE SEQUENCE [LARGE SCALE GENOMIC DNA]</scope>
    <source>
        <strain evidence="3">ATCC 6205 / CBS 148.51 / DSM 1962 / NBRC 6347 / NRRL 1970</strain>
    </source>
</reference>
<dbReference type="HOGENOM" id="CLU_2263448_0_0_1"/>
<keyword evidence="3" id="KW-1185">Reference proteome</keyword>
<feature type="compositionally biased region" description="Low complexity" evidence="1">
    <location>
        <begin position="58"/>
        <end position="69"/>
    </location>
</feature>
<dbReference type="GeneID" id="4396122"/>
<feature type="compositionally biased region" description="Low complexity" evidence="1">
    <location>
        <begin position="24"/>
        <end position="34"/>
    </location>
</feature>
<sequence length="103" mass="11003">MDNTPTSINIPEQRHRPVKAEAGSSPSSYSSSPSSPEPSPKTPSRASHNQKPLHSRRPSLLSSSPTSLPVKALSGTLRSSYHRSATTTTCHSSSAAIRCMKFT</sequence>
<protein>
    <submittedName>
        <fullName evidence="2">Uncharacterized protein</fullName>
    </submittedName>
</protein>
<accession>Q2GQW4</accession>
<dbReference type="AlphaFoldDB" id="Q2GQW4"/>
<feature type="compositionally biased region" description="Polar residues" evidence="1">
    <location>
        <begin position="1"/>
        <end position="10"/>
    </location>
</feature>
<dbReference type="EMBL" id="CH408035">
    <property type="protein sequence ID" value="EAQ83236.1"/>
    <property type="molecule type" value="Genomic_DNA"/>
</dbReference>
<name>Q2GQW4_CHAGB</name>
<dbReference type="InParanoid" id="Q2GQW4"/>
<feature type="region of interest" description="Disordered" evidence="1">
    <location>
        <begin position="1"/>
        <end position="71"/>
    </location>
</feature>
<dbReference type="Proteomes" id="UP000001056">
    <property type="component" value="Unassembled WGS sequence"/>
</dbReference>